<evidence type="ECO:0000256" key="11">
    <source>
        <dbReference type="SAM" id="SignalP"/>
    </source>
</evidence>
<dbReference type="InterPro" id="IPR039426">
    <property type="entry name" value="TonB-dep_rcpt-like"/>
</dbReference>
<evidence type="ECO:0000256" key="5">
    <source>
        <dbReference type="ARBA" id="ARBA00022729"/>
    </source>
</evidence>
<dbReference type="InterPro" id="IPR036942">
    <property type="entry name" value="Beta-barrel_TonB_sf"/>
</dbReference>
<keyword evidence="15" id="KW-1185">Reference proteome</keyword>
<dbReference type="GO" id="GO:0009279">
    <property type="term" value="C:cell outer membrane"/>
    <property type="evidence" value="ECO:0007669"/>
    <property type="project" value="UniProtKB-SubCell"/>
</dbReference>
<dbReference type="Pfam" id="PF07715">
    <property type="entry name" value="Plug"/>
    <property type="match status" value="1"/>
</dbReference>
<comment type="similarity">
    <text evidence="10">Belongs to the TonB-dependent receptor family.</text>
</comment>
<evidence type="ECO:0000259" key="12">
    <source>
        <dbReference type="Pfam" id="PF00593"/>
    </source>
</evidence>
<feature type="domain" description="TonB-dependent receptor-like beta-barrel" evidence="12">
    <location>
        <begin position="262"/>
        <end position="627"/>
    </location>
</feature>
<dbReference type="InterPro" id="IPR000531">
    <property type="entry name" value="Beta-barrel_TonB"/>
</dbReference>
<dbReference type="Pfam" id="PF00593">
    <property type="entry name" value="TonB_dep_Rec_b-barrel"/>
    <property type="match status" value="1"/>
</dbReference>
<keyword evidence="3" id="KW-1134">Transmembrane beta strand</keyword>
<dbReference type="SUPFAM" id="SSF56935">
    <property type="entry name" value="Porins"/>
    <property type="match status" value="1"/>
</dbReference>
<dbReference type="AlphaFoldDB" id="A0A844ZMV4"/>
<reference evidence="14 15" key="1">
    <citation type="submission" date="2019-12" db="EMBL/GenBank/DDBJ databases">
        <title>Genomic-based taxomic classification of the family Erythrobacteraceae.</title>
        <authorList>
            <person name="Xu L."/>
        </authorList>
    </citation>
    <scope>NUCLEOTIDE SEQUENCE [LARGE SCALE GENOMIC DNA]</scope>
    <source>
        <strain evidence="14 15">JCM 16339</strain>
    </source>
</reference>
<comment type="subcellular location">
    <subcellularLocation>
        <location evidence="1">Cell outer membrane</location>
        <topology evidence="1">Multi-pass membrane protein</topology>
    </subcellularLocation>
</comment>
<evidence type="ECO:0000256" key="2">
    <source>
        <dbReference type="ARBA" id="ARBA00022448"/>
    </source>
</evidence>
<evidence type="ECO:0000259" key="13">
    <source>
        <dbReference type="Pfam" id="PF07715"/>
    </source>
</evidence>
<sequence length="710" mass="77131">MRDAGRFALAAALLCAANPAWAQEEDTAIPGELLAGPSEQPVAAEQNFPLSNAPRVYVPEDFARFAPRTALNLIEQIPGFNVEGGGGGFNGGGRGFGEASGNLLINGDRISSKSTSTRDELSRIPVSNVVRIEIVDGASLEIPGLSGQVANVIVRTGSMSGQFSWRPQISTGPAPVGWSEGNISVRGSASGVNYSLAFNSGGFIRGSEGPSIFTDSAGVVDERFNTQSADFKRPSLTGSFAFEIAPEVKVNLNLSGGLTIFRSDEEERRTALNPLPTFFERFRSTNDQHSYEIGGDIEFPLGPGKLKLIALESYEHGNFKTSSLLDLGTAPTSGSRYERLSDTGERIARAEYSWGMLNGDWQISGEAAFNRLDNVASLFGYNAITDEFFQIPFPAGTGGVREERFESILSYSTSLTEGLSLQLAAGGEYSKISQTGVNALSRTFQRPKGTVSLSWAAADGLDISLKVARRVGQLNFGDFLASVNLTDENQSTGNNQLRPQQSWETELEVSRNFGRWGSATLTLFDHRIEDFLTIIPTIGGGESSGNIDSAHRRGLRLNGTLQMEALGWRGAQLDVRISAEDSNLLDPVTFLPRRFDRNSPFEIRLDFRHDVPDTDWAWGVEFRDTSSALGYRLREVTLDYNVATFGAIFVENKDVLGLTIRGRVGNIFNGRNVLQRTIYSGPRNTAPVLFSEDRRLAIGQVFNLSVSGSF</sequence>
<accession>A0A844ZMV4</accession>
<feature type="domain" description="TonB-dependent receptor plug" evidence="13">
    <location>
        <begin position="56"/>
        <end position="139"/>
    </location>
</feature>
<keyword evidence="5 11" id="KW-0732">Signal</keyword>
<evidence type="ECO:0000256" key="8">
    <source>
        <dbReference type="ARBA" id="ARBA00023170"/>
    </source>
</evidence>
<keyword evidence="4" id="KW-0812">Transmembrane</keyword>
<feature type="chain" id="PRO_5032997194" evidence="11">
    <location>
        <begin position="23"/>
        <end position="710"/>
    </location>
</feature>
<evidence type="ECO:0000256" key="3">
    <source>
        <dbReference type="ARBA" id="ARBA00022452"/>
    </source>
</evidence>
<protein>
    <submittedName>
        <fullName evidence="14">TonB-dependent receptor plug domain-containing protein</fullName>
    </submittedName>
</protein>
<evidence type="ECO:0000256" key="9">
    <source>
        <dbReference type="ARBA" id="ARBA00023237"/>
    </source>
</evidence>
<name>A0A844ZMV4_9SPHN</name>
<comment type="caution">
    <text evidence="14">The sequence shown here is derived from an EMBL/GenBank/DDBJ whole genome shotgun (WGS) entry which is preliminary data.</text>
</comment>
<dbReference type="PANTHER" id="PTHR30069:SF29">
    <property type="entry name" value="HEMOGLOBIN AND HEMOGLOBIN-HAPTOGLOBIN-BINDING PROTEIN 1-RELATED"/>
    <property type="match status" value="1"/>
</dbReference>
<keyword evidence="8 14" id="KW-0675">Receptor</keyword>
<gene>
    <name evidence="14" type="ORF">GRI32_08940</name>
</gene>
<dbReference type="Gene3D" id="2.170.130.10">
    <property type="entry name" value="TonB-dependent receptor, plug domain"/>
    <property type="match status" value="1"/>
</dbReference>
<evidence type="ECO:0000256" key="10">
    <source>
        <dbReference type="RuleBase" id="RU003357"/>
    </source>
</evidence>
<keyword evidence="2" id="KW-0813">Transport</keyword>
<dbReference type="OrthoDB" id="7622322at2"/>
<evidence type="ECO:0000256" key="7">
    <source>
        <dbReference type="ARBA" id="ARBA00023136"/>
    </source>
</evidence>
<dbReference type="PANTHER" id="PTHR30069">
    <property type="entry name" value="TONB-DEPENDENT OUTER MEMBRANE RECEPTOR"/>
    <property type="match status" value="1"/>
</dbReference>
<evidence type="ECO:0000256" key="1">
    <source>
        <dbReference type="ARBA" id="ARBA00004571"/>
    </source>
</evidence>
<dbReference type="GO" id="GO:0015344">
    <property type="term" value="F:siderophore uptake transmembrane transporter activity"/>
    <property type="evidence" value="ECO:0007669"/>
    <property type="project" value="TreeGrafter"/>
</dbReference>
<keyword evidence="9" id="KW-0998">Cell outer membrane</keyword>
<dbReference type="EMBL" id="WTYY01000004">
    <property type="protein sequence ID" value="MXO88864.1"/>
    <property type="molecule type" value="Genomic_DNA"/>
</dbReference>
<evidence type="ECO:0000313" key="14">
    <source>
        <dbReference type="EMBL" id="MXO88864.1"/>
    </source>
</evidence>
<dbReference type="Gene3D" id="2.40.170.20">
    <property type="entry name" value="TonB-dependent receptor, beta-barrel domain"/>
    <property type="match status" value="1"/>
</dbReference>
<dbReference type="InterPro" id="IPR012910">
    <property type="entry name" value="Plug_dom"/>
</dbReference>
<dbReference type="InterPro" id="IPR037066">
    <property type="entry name" value="Plug_dom_sf"/>
</dbReference>
<feature type="signal peptide" evidence="11">
    <location>
        <begin position="1"/>
        <end position="22"/>
    </location>
</feature>
<keyword evidence="7 10" id="KW-0472">Membrane</keyword>
<proteinExistence type="inferred from homology"/>
<dbReference type="Proteomes" id="UP000435243">
    <property type="component" value="Unassembled WGS sequence"/>
</dbReference>
<evidence type="ECO:0000256" key="4">
    <source>
        <dbReference type="ARBA" id="ARBA00022692"/>
    </source>
</evidence>
<evidence type="ECO:0000313" key="15">
    <source>
        <dbReference type="Proteomes" id="UP000435243"/>
    </source>
</evidence>
<evidence type="ECO:0000256" key="6">
    <source>
        <dbReference type="ARBA" id="ARBA00023077"/>
    </source>
</evidence>
<organism evidence="14 15">
    <name type="scientific">Alteraurantiacibacter aestuarii</name>
    <dbReference type="NCBI Taxonomy" id="650004"/>
    <lineage>
        <taxon>Bacteria</taxon>
        <taxon>Pseudomonadati</taxon>
        <taxon>Pseudomonadota</taxon>
        <taxon>Alphaproteobacteria</taxon>
        <taxon>Sphingomonadales</taxon>
        <taxon>Erythrobacteraceae</taxon>
        <taxon>Alteraurantiacibacter</taxon>
    </lineage>
</organism>
<dbReference type="RefSeq" id="WP_160591379.1">
    <property type="nucleotide sequence ID" value="NZ_BAAAFP010000003.1"/>
</dbReference>
<dbReference type="GO" id="GO:0044718">
    <property type="term" value="P:siderophore transmembrane transport"/>
    <property type="evidence" value="ECO:0007669"/>
    <property type="project" value="TreeGrafter"/>
</dbReference>
<keyword evidence="6 10" id="KW-0798">TonB box</keyword>